<evidence type="ECO:0000256" key="2">
    <source>
        <dbReference type="ARBA" id="ARBA00022803"/>
    </source>
</evidence>
<evidence type="ECO:0000256" key="3">
    <source>
        <dbReference type="SAM" id="MobiDB-lite"/>
    </source>
</evidence>
<dbReference type="GO" id="GO:0031514">
    <property type="term" value="C:motile cilium"/>
    <property type="evidence" value="ECO:0007669"/>
    <property type="project" value="TreeGrafter"/>
</dbReference>
<protein>
    <submittedName>
        <fullName evidence="4">Uncharacterized protein</fullName>
    </submittedName>
</protein>
<feature type="compositionally biased region" description="Polar residues" evidence="3">
    <location>
        <begin position="407"/>
        <end position="416"/>
    </location>
</feature>
<gene>
    <name evidence="4" type="ORF">GDO86_017640</name>
</gene>
<reference evidence="4" key="1">
    <citation type="thesis" date="2020" institute="ProQuest LLC" country="789 East Eisenhower Parkway, Ann Arbor, MI, USA">
        <title>Comparative Genomics and Chromosome Evolution.</title>
        <authorList>
            <person name="Mudd A.B."/>
        </authorList>
    </citation>
    <scope>NUCLEOTIDE SEQUENCE</scope>
    <source>
        <strain evidence="4">Female2</strain>
        <tissue evidence="4">Blood</tissue>
    </source>
</reference>
<dbReference type="OrthoDB" id="10262375at2759"/>
<dbReference type="PANTHER" id="PTHR44314:SF1">
    <property type="entry name" value="CILIA- AND FLAGELLA-ASSOCIATED PROTEIN 70"/>
    <property type="match status" value="1"/>
</dbReference>
<feature type="compositionally biased region" description="Basic and acidic residues" evidence="3">
    <location>
        <begin position="418"/>
        <end position="430"/>
    </location>
</feature>
<dbReference type="AlphaFoldDB" id="A0A8T2IPB6"/>
<name>A0A8T2IPB6_9PIPI</name>
<dbReference type="Proteomes" id="UP000812440">
    <property type="component" value="Chromosome 9"/>
</dbReference>
<organism evidence="4 5">
    <name type="scientific">Hymenochirus boettgeri</name>
    <name type="common">Congo dwarf clawed frog</name>
    <dbReference type="NCBI Taxonomy" id="247094"/>
    <lineage>
        <taxon>Eukaryota</taxon>
        <taxon>Metazoa</taxon>
        <taxon>Chordata</taxon>
        <taxon>Craniata</taxon>
        <taxon>Vertebrata</taxon>
        <taxon>Euteleostomi</taxon>
        <taxon>Amphibia</taxon>
        <taxon>Batrachia</taxon>
        <taxon>Anura</taxon>
        <taxon>Pipoidea</taxon>
        <taxon>Pipidae</taxon>
        <taxon>Pipinae</taxon>
        <taxon>Hymenochirus</taxon>
    </lineage>
</organism>
<accession>A0A8T2IPB6</accession>
<dbReference type="GO" id="GO:0060271">
    <property type="term" value="P:cilium assembly"/>
    <property type="evidence" value="ECO:0007669"/>
    <property type="project" value="TreeGrafter"/>
</dbReference>
<keyword evidence="2" id="KW-0802">TPR repeat</keyword>
<keyword evidence="1" id="KW-0677">Repeat</keyword>
<dbReference type="InterPro" id="IPR052628">
    <property type="entry name" value="CFAP70"/>
</dbReference>
<comment type="caution">
    <text evidence="4">The sequence shown here is derived from an EMBL/GenBank/DDBJ whole genome shotgun (WGS) entry which is preliminary data.</text>
</comment>
<dbReference type="GO" id="GO:0070062">
    <property type="term" value="C:extracellular exosome"/>
    <property type="evidence" value="ECO:0007669"/>
    <property type="project" value="TreeGrafter"/>
</dbReference>
<evidence type="ECO:0000256" key="1">
    <source>
        <dbReference type="ARBA" id="ARBA00022737"/>
    </source>
</evidence>
<sequence>METALPEPKARPPVPVQITVLRAHHLKGVKGDQLTAYVRSEFNNSLLGDSAKLESSPDRPTEYNFTTSFDVSPDGPYSLDDVAHTPAILTLIEILPKEKKQKEEKTSVLGQTAVDLLPLLKGECNFKITLPLYPATGSPLEGAQLETKPSLEVAVSVPEPLLSEAQINNGNILKVTVEAVYSVPESWNPAGPAYNYLMGLQIPGAGESPQSLIFSNGTLKAGGEMEPVSRPKKWPVSSMAAAEAQNIPESFILGCPYEEENGEINQKEDYEFRINSETTKKRVLWDTERRCYLDPAALISLQKRIAESRYWPLEIMRAPTITASLKGKAGKPDRGDEDAQISFHGVAYVNTVPLLYPGVKRLRGAYRILAYQEAEVFEKTKCQSSVLRETIKQTNLLSRLGLTVGVNTPQSKQAPSRIQREDKASKENTRRMSVAGKPLDTASEAETIPPVITAPPNVEGQQYTDSGTYVILEITLEKPLVPKRLAEEIDLRVQELIPPRPQLPRRNAGAAKAVADYHSQIASITNSVLEEYCELFQRKLSEGGELDYQALEEQKCQLDYVLNSSGKYFAFKEQLKHAVVKIVREKYLKTTAFGDTQQLQAFLSELYIYLVDQMHVSLNKTLFDDRGEPAPPPMTDPEQILRFAKEAEITGDFDLANTFYQEVRTV</sequence>
<feature type="region of interest" description="Disordered" evidence="3">
    <location>
        <begin position="407"/>
        <end position="434"/>
    </location>
</feature>
<proteinExistence type="predicted"/>
<keyword evidence="5" id="KW-1185">Reference proteome</keyword>
<dbReference type="EMBL" id="JAACNH010000009">
    <property type="protein sequence ID" value="KAG8433437.1"/>
    <property type="molecule type" value="Genomic_DNA"/>
</dbReference>
<evidence type="ECO:0000313" key="4">
    <source>
        <dbReference type="EMBL" id="KAG8433437.1"/>
    </source>
</evidence>
<evidence type="ECO:0000313" key="5">
    <source>
        <dbReference type="Proteomes" id="UP000812440"/>
    </source>
</evidence>
<dbReference type="PANTHER" id="PTHR44314">
    <property type="entry name" value="CILIA- AND FLAGELLA-ASSOCIATED PROTEIN 70"/>
    <property type="match status" value="1"/>
</dbReference>
<dbReference type="GO" id="GO:0003341">
    <property type="term" value="P:cilium movement"/>
    <property type="evidence" value="ECO:0007669"/>
    <property type="project" value="TreeGrafter"/>
</dbReference>